<evidence type="ECO:0000256" key="1">
    <source>
        <dbReference type="ARBA" id="ARBA00022729"/>
    </source>
</evidence>
<feature type="domain" description="WAP" evidence="3">
    <location>
        <begin position="9"/>
        <end position="56"/>
    </location>
</feature>
<organism evidence="4">
    <name type="scientific">Trichuris suis</name>
    <name type="common">pig whipworm</name>
    <dbReference type="NCBI Taxonomy" id="68888"/>
    <lineage>
        <taxon>Eukaryota</taxon>
        <taxon>Metazoa</taxon>
        <taxon>Ecdysozoa</taxon>
        <taxon>Nematoda</taxon>
        <taxon>Enoplea</taxon>
        <taxon>Dorylaimia</taxon>
        <taxon>Trichinellida</taxon>
        <taxon>Trichuridae</taxon>
        <taxon>Trichuris</taxon>
    </lineage>
</organism>
<dbReference type="Proteomes" id="UP000030758">
    <property type="component" value="Unassembled WGS sequence"/>
</dbReference>
<evidence type="ECO:0000313" key="4">
    <source>
        <dbReference type="EMBL" id="KFD71831.1"/>
    </source>
</evidence>
<evidence type="ECO:0000256" key="2">
    <source>
        <dbReference type="ARBA" id="ARBA00023157"/>
    </source>
</evidence>
<dbReference type="InterPro" id="IPR006150">
    <property type="entry name" value="Cys_repeat_1"/>
</dbReference>
<keyword evidence="1" id="KW-0732">Signal</keyword>
<dbReference type="GO" id="GO:0005615">
    <property type="term" value="C:extracellular space"/>
    <property type="evidence" value="ECO:0007669"/>
    <property type="project" value="TreeGrafter"/>
</dbReference>
<accession>A0A085NQT5</accession>
<dbReference type="GO" id="GO:0019731">
    <property type="term" value="P:antibacterial humoral response"/>
    <property type="evidence" value="ECO:0007669"/>
    <property type="project" value="TreeGrafter"/>
</dbReference>
<dbReference type="MEROPS" id="I17.003"/>
<feature type="non-terminal residue" evidence="4">
    <location>
        <position position="238"/>
    </location>
</feature>
<dbReference type="PROSITE" id="PS51390">
    <property type="entry name" value="WAP"/>
    <property type="match status" value="3"/>
</dbReference>
<feature type="non-terminal residue" evidence="4">
    <location>
        <position position="1"/>
    </location>
</feature>
<dbReference type="InterPro" id="IPR008197">
    <property type="entry name" value="WAP_dom"/>
</dbReference>
<gene>
    <name evidence="4" type="ORF">M514_05602</name>
</gene>
<name>A0A085NQT5_9BILA</name>
<dbReference type="PRINTS" id="PR00003">
    <property type="entry name" value="4DISULPHCORE"/>
</dbReference>
<dbReference type="SMART" id="SM00289">
    <property type="entry name" value="WR1"/>
    <property type="match status" value="2"/>
</dbReference>
<dbReference type="PANTHER" id="PTHR19441">
    <property type="entry name" value="WHEY ACDIC PROTEIN WAP"/>
    <property type="match status" value="1"/>
</dbReference>
<dbReference type="Pfam" id="PF00095">
    <property type="entry name" value="WAP"/>
    <property type="match status" value="3"/>
</dbReference>
<dbReference type="EMBL" id="KL367480">
    <property type="protein sequence ID" value="KFD71831.1"/>
    <property type="molecule type" value="Genomic_DNA"/>
</dbReference>
<keyword evidence="2" id="KW-1015">Disulfide bond</keyword>
<dbReference type="GO" id="GO:0004867">
    <property type="term" value="F:serine-type endopeptidase inhibitor activity"/>
    <property type="evidence" value="ECO:0007669"/>
    <property type="project" value="TreeGrafter"/>
</dbReference>
<dbReference type="InterPro" id="IPR036645">
    <property type="entry name" value="Elafin-like_sf"/>
</dbReference>
<dbReference type="PANTHER" id="PTHR19441:SF30">
    <property type="entry name" value="ELAFIN"/>
    <property type="match status" value="1"/>
</dbReference>
<dbReference type="AlphaFoldDB" id="A0A085NQT5"/>
<dbReference type="InterPro" id="IPR050514">
    <property type="entry name" value="WAP_four-disulfide_core"/>
</dbReference>
<sequence>LTGQVRCAPFVKAGVCPLPAQPPLPNGISRCNNDEDCDAEKKCCPTLIGRRCLLPDPLRSEEKYFLKDPITQNLEVMKSCQISVSVLMYLSFASSCLEAAVFVKAGLCPLPAEDPLPNGISRCNHDNDCDGKKKCCPTIIGRACMLPDSDRVLCPDGKTAERTCSDDDDCPESEECYKPKLICCSSESTDKPGKCPSVVTPESWSQTGDDHCSDDDECQGSRKCCKTLLGSRCLLPIL</sequence>
<reference evidence="4" key="1">
    <citation type="journal article" date="2014" name="Nat. Genet.">
        <title>Genome and transcriptome of the porcine whipworm Trichuris suis.</title>
        <authorList>
            <person name="Jex A.R."/>
            <person name="Nejsum P."/>
            <person name="Schwarz E.M."/>
            <person name="Hu L."/>
            <person name="Young N.D."/>
            <person name="Hall R.S."/>
            <person name="Korhonen P.K."/>
            <person name="Liao S."/>
            <person name="Thamsborg S."/>
            <person name="Xia J."/>
            <person name="Xu P."/>
            <person name="Wang S."/>
            <person name="Scheerlinck J.P."/>
            <person name="Hofmann A."/>
            <person name="Sternberg P.W."/>
            <person name="Wang J."/>
            <person name="Gasser R.B."/>
        </authorList>
    </citation>
    <scope>NUCLEOTIDE SEQUENCE [LARGE SCALE GENOMIC DNA]</scope>
    <source>
        <strain evidence="4">DCEP-RM93F</strain>
    </source>
</reference>
<dbReference type="Gene3D" id="4.10.75.10">
    <property type="entry name" value="Elafin-like"/>
    <property type="match status" value="3"/>
</dbReference>
<proteinExistence type="predicted"/>
<feature type="domain" description="WAP" evidence="3">
    <location>
        <begin position="188"/>
        <end position="237"/>
    </location>
</feature>
<protein>
    <recommendedName>
        <fullName evidence="3">WAP domain-containing protein</fullName>
    </recommendedName>
</protein>
<feature type="domain" description="WAP" evidence="3">
    <location>
        <begin position="101"/>
        <end position="148"/>
    </location>
</feature>
<evidence type="ECO:0000259" key="3">
    <source>
        <dbReference type="PROSITE" id="PS51390"/>
    </source>
</evidence>
<dbReference type="GO" id="GO:0045087">
    <property type="term" value="P:innate immune response"/>
    <property type="evidence" value="ECO:0007669"/>
    <property type="project" value="TreeGrafter"/>
</dbReference>
<dbReference type="SUPFAM" id="SSF57256">
    <property type="entry name" value="Elafin-like"/>
    <property type="match status" value="3"/>
</dbReference>
<dbReference type="SMART" id="SM00217">
    <property type="entry name" value="WAP"/>
    <property type="match status" value="3"/>
</dbReference>